<feature type="transmembrane region" description="Helical" evidence="6">
    <location>
        <begin position="64"/>
        <end position="87"/>
    </location>
</feature>
<feature type="transmembrane region" description="Helical" evidence="6">
    <location>
        <begin position="173"/>
        <end position="194"/>
    </location>
</feature>
<keyword evidence="6" id="KW-1003">Cell membrane</keyword>
<keyword evidence="9" id="KW-1185">Reference proteome</keyword>
<dbReference type="PROSITE" id="PS51012">
    <property type="entry name" value="ABC_TM2"/>
    <property type="match status" value="1"/>
</dbReference>
<evidence type="ECO:0000256" key="1">
    <source>
        <dbReference type="ARBA" id="ARBA00004141"/>
    </source>
</evidence>
<organism evidence="8 9">
    <name type="scientific">Thiomicrorhabdus immobilis</name>
    <dbReference type="NCBI Taxonomy" id="2791037"/>
    <lineage>
        <taxon>Bacteria</taxon>
        <taxon>Pseudomonadati</taxon>
        <taxon>Pseudomonadota</taxon>
        <taxon>Gammaproteobacteria</taxon>
        <taxon>Thiotrichales</taxon>
        <taxon>Piscirickettsiaceae</taxon>
        <taxon>Thiomicrorhabdus</taxon>
    </lineage>
</organism>
<evidence type="ECO:0000256" key="4">
    <source>
        <dbReference type="ARBA" id="ARBA00022989"/>
    </source>
</evidence>
<evidence type="ECO:0000256" key="3">
    <source>
        <dbReference type="ARBA" id="ARBA00022692"/>
    </source>
</evidence>
<feature type="transmembrane region" description="Helical" evidence="6">
    <location>
        <begin position="108"/>
        <end position="135"/>
    </location>
</feature>
<evidence type="ECO:0000256" key="6">
    <source>
        <dbReference type="RuleBase" id="RU361157"/>
    </source>
</evidence>
<name>A0ABM7MBQ4_9GAMM</name>
<dbReference type="InterPro" id="IPR013525">
    <property type="entry name" value="ABC2_TM"/>
</dbReference>
<dbReference type="EMBL" id="AP024202">
    <property type="protein sequence ID" value="BCN92801.1"/>
    <property type="molecule type" value="Genomic_DNA"/>
</dbReference>
<evidence type="ECO:0000256" key="5">
    <source>
        <dbReference type="ARBA" id="ARBA00023136"/>
    </source>
</evidence>
<dbReference type="RefSeq" id="WP_237263058.1">
    <property type="nucleotide sequence ID" value="NZ_AP024202.1"/>
</dbReference>
<keyword evidence="4 6" id="KW-1133">Transmembrane helix</keyword>
<proteinExistence type="inferred from homology"/>
<dbReference type="InterPro" id="IPR000412">
    <property type="entry name" value="ABC_2_transport"/>
</dbReference>
<dbReference type="NCBIfam" id="NF011648">
    <property type="entry name" value="PRK15066.1"/>
    <property type="match status" value="1"/>
</dbReference>
<evidence type="ECO:0000313" key="9">
    <source>
        <dbReference type="Proteomes" id="UP001054820"/>
    </source>
</evidence>
<evidence type="ECO:0000256" key="2">
    <source>
        <dbReference type="ARBA" id="ARBA00007783"/>
    </source>
</evidence>
<sequence>MLNFIGFNFTGFWALFIKEIRRFYSVVVQTVFAPVVSTLLYLLVFGQVIASQIETYSGLSYSQFLIPGLVMMAILQNAFSNSSSSLIQSKMHGNLTFVLLSPISPFELYLAFVAASIVRGVAVGLGILVVGIMWFDLTWHQPVWIIVFAVLSAAMMGGLGMLAGIVSEKYDHLAAFQNFIIMPLTFLSGVFYSIHALPEVWQQASHFNPFFYMVDGFRYGFFEQSDVSVYLSLTVTSFFVVLVSAINLILLNKGVKIRQ</sequence>
<keyword evidence="6" id="KW-0813">Transport</keyword>
<keyword evidence="3 6" id="KW-0812">Transmembrane</keyword>
<comment type="similarity">
    <text evidence="2 6">Belongs to the ABC-2 integral membrane protein family.</text>
</comment>
<dbReference type="InterPro" id="IPR052522">
    <property type="entry name" value="ABC-2_transport_permease"/>
</dbReference>
<dbReference type="PIRSF" id="PIRSF006648">
    <property type="entry name" value="DrrB"/>
    <property type="match status" value="1"/>
</dbReference>
<dbReference type="PANTHER" id="PTHR43332:SF2">
    <property type="entry name" value="INNER MEMBRANE TRANSPORT PERMEASE YADH"/>
    <property type="match status" value="1"/>
</dbReference>
<gene>
    <name evidence="8" type="ORF">THMIRHAM_05860</name>
</gene>
<dbReference type="InterPro" id="IPR047817">
    <property type="entry name" value="ABC2_TM_bact-type"/>
</dbReference>
<feature type="transmembrane region" description="Helical" evidence="6">
    <location>
        <begin position="229"/>
        <end position="251"/>
    </location>
</feature>
<dbReference type="PRINTS" id="PR00164">
    <property type="entry name" value="ABC2TRNSPORT"/>
</dbReference>
<protein>
    <recommendedName>
        <fullName evidence="6">Transport permease protein</fullName>
    </recommendedName>
</protein>
<evidence type="ECO:0000313" key="8">
    <source>
        <dbReference type="EMBL" id="BCN92801.1"/>
    </source>
</evidence>
<evidence type="ECO:0000259" key="7">
    <source>
        <dbReference type="PROSITE" id="PS51012"/>
    </source>
</evidence>
<dbReference type="PANTHER" id="PTHR43332">
    <property type="entry name" value="INNER MEMBRANE TRANSPORT PERMEASE YADH-RELATED"/>
    <property type="match status" value="1"/>
</dbReference>
<accession>A0ABM7MBQ4</accession>
<feature type="transmembrane region" description="Helical" evidence="6">
    <location>
        <begin position="23"/>
        <end position="44"/>
    </location>
</feature>
<dbReference type="Pfam" id="PF01061">
    <property type="entry name" value="ABC2_membrane"/>
    <property type="match status" value="1"/>
</dbReference>
<feature type="domain" description="ABC transmembrane type-2" evidence="7">
    <location>
        <begin position="25"/>
        <end position="254"/>
    </location>
</feature>
<keyword evidence="5 6" id="KW-0472">Membrane</keyword>
<dbReference type="Proteomes" id="UP001054820">
    <property type="component" value="Chromosome"/>
</dbReference>
<reference evidence="8" key="1">
    <citation type="journal article" date="2022" name="Arch. Microbiol.">
        <title>Thiomicrorhabdus immobilis sp. nov., a mesophilic sulfur-oxidizing bacterium isolated from sediment of a brackish lake in northern Japan.</title>
        <authorList>
            <person name="Kojima H."/>
            <person name="Mochizuki J."/>
            <person name="Kanda M."/>
            <person name="Watanabe T."/>
            <person name="Fukui M."/>
        </authorList>
    </citation>
    <scope>NUCLEOTIDE SEQUENCE</scope>
    <source>
        <strain evidence="8">Am19</strain>
    </source>
</reference>
<comment type="subcellular location">
    <subcellularLocation>
        <location evidence="6">Cell inner membrane</location>
        <topology evidence="6">Multi-pass membrane protein</topology>
    </subcellularLocation>
    <subcellularLocation>
        <location evidence="1">Membrane</location>
        <topology evidence="1">Multi-pass membrane protein</topology>
    </subcellularLocation>
</comment>
<feature type="transmembrane region" description="Helical" evidence="6">
    <location>
        <begin position="141"/>
        <end position="166"/>
    </location>
</feature>